<feature type="region of interest" description="Disordered" evidence="5">
    <location>
        <begin position="499"/>
        <end position="530"/>
    </location>
</feature>
<feature type="region of interest" description="Disordered" evidence="5">
    <location>
        <begin position="639"/>
        <end position="1082"/>
    </location>
</feature>
<protein>
    <recommendedName>
        <fullName evidence="6">Nucleoporin Nup159/Nup146 N-terminal domain-containing protein</fullName>
    </recommendedName>
</protein>
<accession>A0AAN6YWP3</accession>
<feature type="region of interest" description="Disordered" evidence="5">
    <location>
        <begin position="556"/>
        <end position="603"/>
    </location>
</feature>
<feature type="compositionally biased region" description="Low complexity" evidence="5">
    <location>
        <begin position="1017"/>
        <end position="1037"/>
    </location>
</feature>
<reference evidence="7" key="2">
    <citation type="submission" date="2023-05" db="EMBL/GenBank/DDBJ databases">
        <authorList>
            <consortium name="Lawrence Berkeley National Laboratory"/>
            <person name="Steindorff A."/>
            <person name="Hensen N."/>
            <person name="Bonometti L."/>
            <person name="Westerberg I."/>
            <person name="Brannstrom I.O."/>
            <person name="Guillou S."/>
            <person name="Cros-Aarteil S."/>
            <person name="Calhoun S."/>
            <person name="Haridas S."/>
            <person name="Kuo A."/>
            <person name="Mondo S."/>
            <person name="Pangilinan J."/>
            <person name="Riley R."/>
            <person name="Labutti K."/>
            <person name="Andreopoulos B."/>
            <person name="Lipzen A."/>
            <person name="Chen C."/>
            <person name="Yanf M."/>
            <person name="Daum C."/>
            <person name="Ng V."/>
            <person name="Clum A."/>
            <person name="Ohm R."/>
            <person name="Martin F."/>
            <person name="Silar P."/>
            <person name="Natvig D."/>
            <person name="Lalanne C."/>
            <person name="Gautier V."/>
            <person name="Ament-Velasquez S.L."/>
            <person name="Kruys A."/>
            <person name="Hutchinson M.I."/>
            <person name="Powell A.J."/>
            <person name="Barry K."/>
            <person name="Miller A.N."/>
            <person name="Grigoriev I.V."/>
            <person name="Debuchy R."/>
            <person name="Gladieux P."/>
            <person name="Thoren M.H."/>
            <person name="Johannesson H."/>
        </authorList>
    </citation>
    <scope>NUCLEOTIDE SEQUENCE</scope>
    <source>
        <strain evidence="7">CBS 508.74</strain>
    </source>
</reference>
<feature type="compositionally biased region" description="Low complexity" evidence="5">
    <location>
        <begin position="521"/>
        <end position="530"/>
    </location>
</feature>
<evidence type="ECO:0000256" key="3">
    <source>
        <dbReference type="ARBA" id="ARBA00023242"/>
    </source>
</evidence>
<dbReference type="GO" id="GO:0008139">
    <property type="term" value="F:nuclear localization sequence binding"/>
    <property type="evidence" value="ECO:0007669"/>
    <property type="project" value="TreeGrafter"/>
</dbReference>
<proteinExistence type="predicted"/>
<feature type="region of interest" description="Disordered" evidence="5">
    <location>
        <begin position="1343"/>
        <end position="1426"/>
    </location>
</feature>
<reference evidence="7" key="1">
    <citation type="journal article" date="2023" name="Mol. Phylogenet. Evol.">
        <title>Genome-scale phylogeny and comparative genomics of the fungal order Sordariales.</title>
        <authorList>
            <person name="Hensen N."/>
            <person name="Bonometti L."/>
            <person name="Westerberg I."/>
            <person name="Brannstrom I.O."/>
            <person name="Guillou S."/>
            <person name="Cros-Aarteil S."/>
            <person name="Calhoun S."/>
            <person name="Haridas S."/>
            <person name="Kuo A."/>
            <person name="Mondo S."/>
            <person name="Pangilinan J."/>
            <person name="Riley R."/>
            <person name="LaButti K."/>
            <person name="Andreopoulos B."/>
            <person name="Lipzen A."/>
            <person name="Chen C."/>
            <person name="Yan M."/>
            <person name="Daum C."/>
            <person name="Ng V."/>
            <person name="Clum A."/>
            <person name="Steindorff A."/>
            <person name="Ohm R.A."/>
            <person name="Martin F."/>
            <person name="Silar P."/>
            <person name="Natvig D.O."/>
            <person name="Lalanne C."/>
            <person name="Gautier V."/>
            <person name="Ament-Velasquez S.L."/>
            <person name="Kruys A."/>
            <person name="Hutchinson M.I."/>
            <person name="Powell A.J."/>
            <person name="Barry K."/>
            <person name="Miller A.N."/>
            <person name="Grigoriev I.V."/>
            <person name="Debuchy R."/>
            <person name="Gladieux P."/>
            <person name="Hiltunen Thoren M."/>
            <person name="Johannesson H."/>
        </authorList>
    </citation>
    <scope>NUCLEOTIDE SEQUENCE</scope>
    <source>
        <strain evidence="7">CBS 508.74</strain>
    </source>
</reference>
<comment type="subcellular location">
    <subcellularLocation>
        <location evidence="1">Nucleus</location>
    </subcellularLocation>
</comment>
<dbReference type="GeneID" id="89938416"/>
<dbReference type="InterPro" id="IPR039462">
    <property type="entry name" value="Nup159/Nup146_N"/>
</dbReference>
<organism evidence="7 8">
    <name type="scientific">Canariomyces notabilis</name>
    <dbReference type="NCBI Taxonomy" id="2074819"/>
    <lineage>
        <taxon>Eukaryota</taxon>
        <taxon>Fungi</taxon>
        <taxon>Dikarya</taxon>
        <taxon>Ascomycota</taxon>
        <taxon>Pezizomycotina</taxon>
        <taxon>Sordariomycetes</taxon>
        <taxon>Sordariomycetidae</taxon>
        <taxon>Sordariales</taxon>
        <taxon>Chaetomiaceae</taxon>
        <taxon>Canariomyces</taxon>
    </lineage>
</organism>
<dbReference type="PANTHER" id="PTHR23193:SF23">
    <property type="entry name" value="NUCLEAR PORE COMPLEX PROTEIN NUP153"/>
    <property type="match status" value="1"/>
</dbReference>
<dbReference type="PANTHER" id="PTHR23193">
    <property type="entry name" value="NUCLEAR PORE COMPLEX PROTEIN NUP"/>
    <property type="match status" value="1"/>
</dbReference>
<feature type="compositionally biased region" description="Polar residues" evidence="5">
    <location>
        <begin position="1054"/>
        <end position="1075"/>
    </location>
</feature>
<feature type="domain" description="Nucleoporin Nup159/Nup146 N-terminal" evidence="6">
    <location>
        <begin position="58"/>
        <end position="435"/>
    </location>
</feature>
<comment type="caution">
    <text evidence="7">The sequence shown here is derived from an EMBL/GenBank/DDBJ whole genome shotgun (WGS) entry which is preliminary data.</text>
</comment>
<feature type="compositionally biased region" description="Basic and acidic residues" evidence="5">
    <location>
        <begin position="689"/>
        <end position="698"/>
    </location>
</feature>
<dbReference type="GO" id="GO:0006606">
    <property type="term" value="P:protein import into nucleus"/>
    <property type="evidence" value="ECO:0007669"/>
    <property type="project" value="TreeGrafter"/>
</dbReference>
<feature type="compositionally biased region" description="Basic and acidic residues" evidence="5">
    <location>
        <begin position="881"/>
        <end position="893"/>
    </location>
</feature>
<feature type="coiled-coil region" evidence="4">
    <location>
        <begin position="1215"/>
        <end position="1242"/>
    </location>
</feature>
<dbReference type="InterPro" id="IPR026054">
    <property type="entry name" value="Nucleoporin"/>
</dbReference>
<evidence type="ECO:0000313" key="8">
    <source>
        <dbReference type="Proteomes" id="UP001302812"/>
    </source>
</evidence>
<dbReference type="GO" id="GO:0005643">
    <property type="term" value="C:nuclear pore"/>
    <property type="evidence" value="ECO:0007669"/>
    <property type="project" value="TreeGrafter"/>
</dbReference>
<evidence type="ECO:0000256" key="2">
    <source>
        <dbReference type="ARBA" id="ARBA00022448"/>
    </source>
</evidence>
<dbReference type="SUPFAM" id="SSF117289">
    <property type="entry name" value="Nucleoporin domain"/>
    <property type="match status" value="1"/>
</dbReference>
<evidence type="ECO:0000259" key="6">
    <source>
        <dbReference type="Pfam" id="PF16755"/>
    </source>
</evidence>
<sequence>MAFSFGSVNNAMMGTSAGGTGGVTQGPDLEAIHTEGLGFLSIAGESKVQLTSKWSPPPAPTASLMSIASRKGLVAAASPDAVHIASTESVRKAFQNEKTGESEVRPFDPQVKLPLPIRISQLAFTADEQYLVLSAETGGGLAVYDVQALVQGSTQSAFELSTNGETLRALVPNPMPEMGAFCAIVTNNGNLFMANLAERKLFSGPNGPVLRSQVSCAAWSTKGKQLVAGMADGSVYQMTPDGVEKGHIPKPPNLGDYHVASLTWLENHVFLTAHSPTNSQDPSVFHIITRQQPAGGTPTFTFQKLSDPVEPFLSDKVPHHTVLRLKDFPPNLQDLLLVSSTATENVGLLSRSKTPLASDKPAEAITNVFTTTELADDSRRAQLPMSEDLTDTYPIGTALDLSSKEKVYKPIPTDEIELSPGPLPGLWVLNNEGVLSAWWVVYNESIRSGTTYPGIAAGDTAAPAFSAAAPSASGSTAFGSPASTAPTFGSPSTVAPAFGGPSALGAKPSPWSTSAGASTTPAFGSSSFGSNSPAAAPAAPAFGKSSFGSPQAAPAFGQSSSLGLGSRASPWATGSTNTATPAFGQSGFSAAQPSPGKVFGSAASTAPTSGGFASFAGKGGFSALSGASTGSSIFGSKPSSGFASKAPEVSMSTDTAFPPPSEKKDKPTFGSSSFVLGTTFKPDTSTVQADEKQRDDGGKSLFGSGFGLRLDEAAAQPAVPESKEEDMESTTPPPPEEKPKSIFAAESTTPTTTPAPQRFDFKTATPAGGSSIFGSKPAASGGFSNIFGTPKTASSEVPKKEPVSSIFGTPKIKLEEDENKENISRIPEAPLAPEATISKAPVKTEEPLPPAVPNEPVPPKKDEPISPGEAPGPLASPPLPQEKETKAAVKEEPESLPAVPDSAGEESVSEEGQENEEGDEGDEDEEGDQGEESEGASEAASEGSGVDVAKDLNQTTGLGGGRTPWFTPHSSFEGMAGSTFSTISRSEADQPRPLFGEIKQAPPLLAKPVPQSPRSPSPMRRAPRRSSALRPSEAPRSFSAPGVASQLLGRKPLPTQSSLGFATGQRATPSVDPNVQAQRKQAAKIQAEEHVLVDPEDEGIQQILQSEIEPSLRIHEFLATDSKLEVLETSDREGVPAACETLWRDINRMIDRLGLNSRSLQSFILGHTTQFAEGGRQLEDLEDSSDWVLVEAEDLGTLIDVELMNRLEKGRIQDVEGTIAAIQSLSKDLAKLRAKEEDMRKIINLHVDPDQISAAKLLPLSAEQTAQQNELRRSYASFLSLLGEAENALTVLKAKMASVAGASGKASVPTVEAVIRTINKMTSMAEKRSGDIDVLENQMRRLRLGSVGHNGGTPGRDSVGPREGSPFAGTPTPQRNRRSVIMTPDQHKRDSLSRGQGTPGTSPRKKMSMYTEEEKRAVRTKEAKRKATLQMLRTSLQRAGPNVARLRDDD</sequence>
<name>A0AAN6YWP3_9PEZI</name>
<dbReference type="InterPro" id="IPR015943">
    <property type="entry name" value="WD40/YVTN_repeat-like_dom_sf"/>
</dbReference>
<dbReference type="EMBL" id="MU853333">
    <property type="protein sequence ID" value="KAK4116318.1"/>
    <property type="molecule type" value="Genomic_DNA"/>
</dbReference>
<dbReference type="Gene3D" id="2.130.10.10">
    <property type="entry name" value="YVTN repeat-like/Quinoprotein amine dehydrogenase"/>
    <property type="match status" value="1"/>
</dbReference>
<dbReference type="Proteomes" id="UP001302812">
    <property type="component" value="Unassembled WGS sequence"/>
</dbReference>
<evidence type="ECO:0000256" key="5">
    <source>
        <dbReference type="SAM" id="MobiDB-lite"/>
    </source>
</evidence>
<feature type="compositionally biased region" description="Polar residues" evidence="5">
    <location>
        <begin position="782"/>
        <end position="795"/>
    </location>
</feature>
<dbReference type="Pfam" id="PF16755">
    <property type="entry name" value="Beta-prop_NUP159_NUP214"/>
    <property type="match status" value="1"/>
</dbReference>
<evidence type="ECO:0000313" key="7">
    <source>
        <dbReference type="EMBL" id="KAK4116318.1"/>
    </source>
</evidence>
<evidence type="ECO:0000256" key="4">
    <source>
        <dbReference type="SAM" id="Coils"/>
    </source>
</evidence>
<keyword evidence="8" id="KW-1185">Reference proteome</keyword>
<dbReference type="RefSeq" id="XP_064673888.1">
    <property type="nucleotide sequence ID" value="XM_064814291.1"/>
</dbReference>
<feature type="compositionally biased region" description="Basic and acidic residues" evidence="5">
    <location>
        <begin position="1412"/>
        <end position="1421"/>
    </location>
</feature>
<evidence type="ECO:0000256" key="1">
    <source>
        <dbReference type="ARBA" id="ARBA00004123"/>
    </source>
</evidence>
<feature type="compositionally biased region" description="Low complexity" evidence="5">
    <location>
        <begin position="936"/>
        <end position="947"/>
    </location>
</feature>
<keyword evidence="2" id="KW-0813">Transport</keyword>
<dbReference type="FunFam" id="2.130.10.10:FF:000645">
    <property type="entry name" value="Putative nuclear pore complex subunit Nup159"/>
    <property type="match status" value="1"/>
</dbReference>
<feature type="compositionally biased region" description="Polar residues" evidence="5">
    <location>
        <begin position="669"/>
        <end position="688"/>
    </location>
</feature>
<gene>
    <name evidence="7" type="ORF">N656DRAFT_774546</name>
</gene>
<feature type="compositionally biased region" description="Polar residues" evidence="5">
    <location>
        <begin position="510"/>
        <end position="520"/>
    </location>
</feature>
<keyword evidence="4" id="KW-0175">Coiled coil</keyword>
<keyword evidence="3" id="KW-0539">Nucleus</keyword>
<feature type="compositionally biased region" description="Pro residues" evidence="5">
    <location>
        <begin position="847"/>
        <end position="857"/>
    </location>
</feature>
<dbReference type="GO" id="GO:0017056">
    <property type="term" value="F:structural constituent of nuclear pore"/>
    <property type="evidence" value="ECO:0007669"/>
    <property type="project" value="TreeGrafter"/>
</dbReference>
<feature type="compositionally biased region" description="Acidic residues" evidence="5">
    <location>
        <begin position="903"/>
        <end position="935"/>
    </location>
</feature>
<dbReference type="GO" id="GO:0006405">
    <property type="term" value="P:RNA export from nucleus"/>
    <property type="evidence" value="ECO:0007669"/>
    <property type="project" value="TreeGrafter"/>
</dbReference>